<name>E6W4S4_DESIS</name>
<feature type="domain" description="Helix-turn-helix" evidence="1">
    <location>
        <begin position="10"/>
        <end position="54"/>
    </location>
</feature>
<organism evidence="2 3">
    <name type="scientific">Desulfurispirillum indicum (strain ATCC BAA-1389 / DSM 22839 / S5)</name>
    <dbReference type="NCBI Taxonomy" id="653733"/>
    <lineage>
        <taxon>Bacteria</taxon>
        <taxon>Pseudomonadati</taxon>
        <taxon>Chrysiogenota</taxon>
        <taxon>Chrysiogenia</taxon>
        <taxon>Chrysiogenales</taxon>
        <taxon>Chrysiogenaceae</taxon>
        <taxon>Desulfurispirillum</taxon>
    </lineage>
</organism>
<sequence>MQQSFIRAYEAAEILGVSRQCIYQHISTGKLTKYVDRKRRRDVYVDYGEVMELQQPQIIRADEKSPRA</sequence>
<evidence type="ECO:0000313" key="3">
    <source>
        <dbReference type="Proteomes" id="UP000002572"/>
    </source>
</evidence>
<reference evidence="2 3" key="1">
    <citation type="submission" date="2010-12" db="EMBL/GenBank/DDBJ databases">
        <title>Complete sequence of Desulfurispirillum indicum S5.</title>
        <authorList>
            <consortium name="US DOE Joint Genome Institute"/>
            <person name="Lucas S."/>
            <person name="Copeland A."/>
            <person name="Lapidus A."/>
            <person name="Cheng J.-F."/>
            <person name="Goodwin L."/>
            <person name="Pitluck S."/>
            <person name="Chertkov O."/>
            <person name="Held B."/>
            <person name="Detter J.C."/>
            <person name="Han C."/>
            <person name="Tapia R."/>
            <person name="Land M."/>
            <person name="Hauser L."/>
            <person name="Kyrpides N."/>
            <person name="Ivanova N."/>
            <person name="Mikhailova N."/>
            <person name="Haggblom M."/>
            <person name="Rauschenbach I."/>
            <person name="Bini E."/>
            <person name="Woyke T."/>
        </authorList>
    </citation>
    <scope>NUCLEOTIDE SEQUENCE [LARGE SCALE GENOMIC DNA]</scope>
    <source>
        <strain evidence="3">ATCC BAA-1389 / DSM 22839 / S5</strain>
    </source>
</reference>
<proteinExistence type="predicted"/>
<protein>
    <recommendedName>
        <fullName evidence="1">Helix-turn-helix domain-containing protein</fullName>
    </recommendedName>
</protein>
<dbReference type="InterPro" id="IPR041657">
    <property type="entry name" value="HTH_17"/>
</dbReference>
<dbReference type="KEGG" id="din:Selin_0043"/>
<dbReference type="RefSeq" id="WP_013504691.1">
    <property type="nucleotide sequence ID" value="NC_014836.1"/>
</dbReference>
<dbReference type="HOGENOM" id="CLU_2787064_0_0_0"/>
<gene>
    <name evidence="2" type="ordered locus">Selin_0043</name>
</gene>
<dbReference type="InterPro" id="IPR009061">
    <property type="entry name" value="DNA-bd_dom_put_sf"/>
</dbReference>
<accession>E6W4S4</accession>
<dbReference type="STRING" id="653733.Selin_0043"/>
<dbReference type="Pfam" id="PF12728">
    <property type="entry name" value="HTH_17"/>
    <property type="match status" value="1"/>
</dbReference>
<dbReference type="EMBL" id="CP002432">
    <property type="protein sequence ID" value="ADU64802.1"/>
    <property type="molecule type" value="Genomic_DNA"/>
</dbReference>
<dbReference type="SUPFAM" id="SSF46955">
    <property type="entry name" value="Putative DNA-binding domain"/>
    <property type="match status" value="1"/>
</dbReference>
<dbReference type="InParanoid" id="E6W4S4"/>
<dbReference type="Proteomes" id="UP000002572">
    <property type="component" value="Chromosome"/>
</dbReference>
<keyword evidence="3" id="KW-1185">Reference proteome</keyword>
<evidence type="ECO:0000313" key="2">
    <source>
        <dbReference type="EMBL" id="ADU64802.1"/>
    </source>
</evidence>
<evidence type="ECO:0000259" key="1">
    <source>
        <dbReference type="Pfam" id="PF12728"/>
    </source>
</evidence>
<dbReference type="AlphaFoldDB" id="E6W4S4"/>